<keyword evidence="4" id="KW-0808">Transferase</keyword>
<evidence type="ECO:0000256" key="8">
    <source>
        <dbReference type="ARBA" id="ARBA00023012"/>
    </source>
</evidence>
<evidence type="ECO:0000256" key="9">
    <source>
        <dbReference type="SAM" id="Coils"/>
    </source>
</evidence>
<feature type="transmembrane region" description="Helical" evidence="10">
    <location>
        <begin position="186"/>
        <end position="207"/>
    </location>
</feature>
<sequence length="500" mass="55071">MSGRVLKKFSLLGALIWAGLTLALAVFLTYFIERQMFRDTSLASLDYFQAVTATLPTEAELRRFRQEVGAARLEKALAPLLDERKTVAVKLYDGSGRLLYHSRAPEQAGKSFPRHPNLERALAGEKTFGISDLSHPENVAERRLGIGHLLEIYLPIRDSATGAVTGVYEIYTSLAPFYQRLWRQRMVVWSIVVAGALTLYVGLFVHFKRASWTILGQAREIGEKAENLEQTLAELKSAQAELLRSERLATVGKLAAGVAHEVGNPLGSIMGMADLLLRCQGRSCDKAECEEYLERINSEVMRLKGIIRALLDYARPVPARLEPLDLNAIAEKTLPLFRVQKAYRSVHVRTELADPAPRAWGDETLLQQIFLNLLLNAGQAMQGEGSLLIRTCSDPPEGRADLRVGPLRPGERGICALEVRDDGPGIAPDLLPRIFEPFVTTRGAGEGMGLGLAVCLRLVEELKGAIEVETRRGEGSSIRILLPGAGTALEKPILERLPVE</sequence>
<evidence type="ECO:0000256" key="4">
    <source>
        <dbReference type="ARBA" id="ARBA00022679"/>
    </source>
</evidence>
<evidence type="ECO:0000256" key="7">
    <source>
        <dbReference type="ARBA" id="ARBA00022840"/>
    </source>
</evidence>
<evidence type="ECO:0000256" key="3">
    <source>
        <dbReference type="ARBA" id="ARBA00022553"/>
    </source>
</evidence>
<gene>
    <name evidence="12" type="ORF">HYZ11_01575</name>
</gene>
<keyword evidence="6" id="KW-0418">Kinase</keyword>
<evidence type="ECO:0000256" key="1">
    <source>
        <dbReference type="ARBA" id="ARBA00000085"/>
    </source>
</evidence>
<accession>A0A932ML74</accession>
<dbReference type="SMART" id="SM00388">
    <property type="entry name" value="HisKA"/>
    <property type="match status" value="1"/>
</dbReference>
<dbReference type="PRINTS" id="PR00344">
    <property type="entry name" value="BCTRLSENSOR"/>
</dbReference>
<evidence type="ECO:0000313" key="13">
    <source>
        <dbReference type="Proteomes" id="UP000782312"/>
    </source>
</evidence>
<dbReference type="InterPro" id="IPR036890">
    <property type="entry name" value="HATPase_C_sf"/>
</dbReference>
<evidence type="ECO:0000256" key="5">
    <source>
        <dbReference type="ARBA" id="ARBA00022741"/>
    </source>
</evidence>
<dbReference type="PANTHER" id="PTHR43065">
    <property type="entry name" value="SENSOR HISTIDINE KINASE"/>
    <property type="match status" value="1"/>
</dbReference>
<proteinExistence type="predicted"/>
<comment type="catalytic activity">
    <reaction evidence="1">
        <text>ATP + protein L-histidine = ADP + protein N-phospho-L-histidine.</text>
        <dbReference type="EC" id="2.7.13.3"/>
    </reaction>
</comment>
<dbReference type="SMART" id="SM00387">
    <property type="entry name" value="HATPase_c"/>
    <property type="match status" value="1"/>
</dbReference>
<organism evidence="12 13">
    <name type="scientific">Tectimicrobiota bacterium</name>
    <dbReference type="NCBI Taxonomy" id="2528274"/>
    <lineage>
        <taxon>Bacteria</taxon>
        <taxon>Pseudomonadati</taxon>
        <taxon>Nitrospinota/Tectimicrobiota group</taxon>
        <taxon>Candidatus Tectimicrobiota</taxon>
    </lineage>
</organism>
<comment type="caution">
    <text evidence="12">The sequence shown here is derived from an EMBL/GenBank/DDBJ whole genome shotgun (WGS) entry which is preliminary data.</text>
</comment>
<dbReference type="SUPFAM" id="SSF47384">
    <property type="entry name" value="Homodimeric domain of signal transducing histidine kinase"/>
    <property type="match status" value="1"/>
</dbReference>
<dbReference type="Gene3D" id="1.10.287.130">
    <property type="match status" value="1"/>
</dbReference>
<reference evidence="12" key="1">
    <citation type="submission" date="2020-07" db="EMBL/GenBank/DDBJ databases">
        <title>Huge and variable diversity of episymbiotic CPR bacteria and DPANN archaea in groundwater ecosystems.</title>
        <authorList>
            <person name="He C.Y."/>
            <person name="Keren R."/>
            <person name="Whittaker M."/>
            <person name="Farag I.F."/>
            <person name="Doudna J."/>
            <person name="Cate J.H.D."/>
            <person name="Banfield J.F."/>
        </authorList>
    </citation>
    <scope>NUCLEOTIDE SEQUENCE</scope>
    <source>
        <strain evidence="12">NC_groundwater_763_Ag_S-0.2um_68_21</strain>
    </source>
</reference>
<dbReference type="GO" id="GO:0000155">
    <property type="term" value="F:phosphorelay sensor kinase activity"/>
    <property type="evidence" value="ECO:0007669"/>
    <property type="project" value="InterPro"/>
</dbReference>
<evidence type="ECO:0000259" key="11">
    <source>
        <dbReference type="PROSITE" id="PS50109"/>
    </source>
</evidence>
<keyword evidence="10" id="KW-0472">Membrane</keyword>
<dbReference type="Proteomes" id="UP000782312">
    <property type="component" value="Unassembled WGS sequence"/>
</dbReference>
<dbReference type="PANTHER" id="PTHR43065:SF10">
    <property type="entry name" value="PEROXIDE STRESS-ACTIVATED HISTIDINE KINASE MAK3"/>
    <property type="match status" value="1"/>
</dbReference>
<dbReference type="InterPro" id="IPR004358">
    <property type="entry name" value="Sig_transdc_His_kin-like_C"/>
</dbReference>
<evidence type="ECO:0000256" key="6">
    <source>
        <dbReference type="ARBA" id="ARBA00022777"/>
    </source>
</evidence>
<dbReference type="Gene3D" id="3.30.565.10">
    <property type="entry name" value="Histidine kinase-like ATPase, C-terminal domain"/>
    <property type="match status" value="1"/>
</dbReference>
<dbReference type="Pfam" id="PF02518">
    <property type="entry name" value="HATPase_c"/>
    <property type="match status" value="1"/>
</dbReference>
<dbReference type="InterPro" id="IPR003594">
    <property type="entry name" value="HATPase_dom"/>
</dbReference>
<dbReference type="EC" id="2.7.13.3" evidence="2"/>
<name>A0A932ML74_UNCTE</name>
<evidence type="ECO:0000313" key="12">
    <source>
        <dbReference type="EMBL" id="MBI3126280.1"/>
    </source>
</evidence>
<dbReference type="InterPro" id="IPR005467">
    <property type="entry name" value="His_kinase_dom"/>
</dbReference>
<dbReference type="GO" id="GO:0005524">
    <property type="term" value="F:ATP binding"/>
    <property type="evidence" value="ECO:0007669"/>
    <property type="project" value="UniProtKB-KW"/>
</dbReference>
<evidence type="ECO:0000256" key="2">
    <source>
        <dbReference type="ARBA" id="ARBA00012438"/>
    </source>
</evidence>
<dbReference type="PROSITE" id="PS50109">
    <property type="entry name" value="HIS_KIN"/>
    <property type="match status" value="1"/>
</dbReference>
<keyword evidence="3" id="KW-0597">Phosphoprotein</keyword>
<keyword evidence="10" id="KW-1133">Transmembrane helix</keyword>
<feature type="coiled-coil region" evidence="9">
    <location>
        <begin position="218"/>
        <end position="248"/>
    </location>
</feature>
<keyword evidence="9" id="KW-0175">Coiled coil</keyword>
<keyword evidence="10" id="KW-0812">Transmembrane</keyword>
<dbReference type="CDD" id="cd00082">
    <property type="entry name" value="HisKA"/>
    <property type="match status" value="1"/>
</dbReference>
<keyword evidence="8" id="KW-0902">Two-component regulatory system</keyword>
<dbReference type="InterPro" id="IPR036097">
    <property type="entry name" value="HisK_dim/P_sf"/>
</dbReference>
<dbReference type="AlphaFoldDB" id="A0A932ML74"/>
<dbReference type="EMBL" id="JACPUR010000001">
    <property type="protein sequence ID" value="MBI3126280.1"/>
    <property type="molecule type" value="Genomic_DNA"/>
</dbReference>
<dbReference type="Pfam" id="PF00512">
    <property type="entry name" value="HisKA"/>
    <property type="match status" value="1"/>
</dbReference>
<keyword evidence="5" id="KW-0547">Nucleotide-binding</keyword>
<feature type="domain" description="Histidine kinase" evidence="11">
    <location>
        <begin position="257"/>
        <end position="486"/>
    </location>
</feature>
<feature type="transmembrane region" description="Helical" evidence="10">
    <location>
        <begin position="12"/>
        <end position="32"/>
    </location>
</feature>
<keyword evidence="7" id="KW-0067">ATP-binding</keyword>
<dbReference type="SUPFAM" id="SSF55874">
    <property type="entry name" value="ATPase domain of HSP90 chaperone/DNA topoisomerase II/histidine kinase"/>
    <property type="match status" value="1"/>
</dbReference>
<protein>
    <recommendedName>
        <fullName evidence="2">histidine kinase</fullName>
        <ecNumber evidence="2">2.7.13.3</ecNumber>
    </recommendedName>
</protein>
<evidence type="ECO:0000256" key="10">
    <source>
        <dbReference type="SAM" id="Phobius"/>
    </source>
</evidence>
<dbReference type="InterPro" id="IPR003661">
    <property type="entry name" value="HisK_dim/P_dom"/>
</dbReference>